<evidence type="ECO:0008006" key="4">
    <source>
        <dbReference type="Google" id="ProtNLM"/>
    </source>
</evidence>
<reference evidence="2" key="1">
    <citation type="submission" date="2013-12" db="EMBL/GenBank/DDBJ databases">
        <authorList>
            <person name="Omoto C.K."/>
            <person name="Sibley D."/>
            <person name="Venepally P."/>
            <person name="Hadjithomas M."/>
            <person name="Karamycheva S."/>
            <person name="Brunk B."/>
            <person name="Roos D."/>
            <person name="Caler E."/>
            <person name="Lorenzi H."/>
        </authorList>
    </citation>
    <scope>NUCLEOTIDE SEQUENCE</scope>
</reference>
<name>A0A023AZN3_GRENI</name>
<dbReference type="Proteomes" id="UP000019763">
    <property type="component" value="Unassembled WGS sequence"/>
</dbReference>
<sequence>MKRLLAIVGTVLAAEGVPESDAYPMIEYWMANDFRSNPMCTDKGVLKAETYPYRRSLGLQESAKSYMEAYASSLKKQSTSDMVYQSSQRRTTSSYEDMMAGALKAALAKKRLAAEPSAKSSSVSDDLGGVSGAVCNMIVSQQVETESFCNLMAGVTVDHYCQDNYQYNDPNAVYEKVLNPSEDFGVVIPDQCLAPATAAQQPLDLFIQQYRSTPDNLDLSVVGGERKVYYLLWKAIEKLERYAERKLLQAELGKTVKKNKVSSIHQLYRDTEVFETILPEWVVSRVIYTNEPMYKGSDLTLRTPLAVIARRGNNLLMTIRRSLTSYDSRFALYNQQAFKYLYNFTGQLHDGSSSYMQAMLAPLTMEVESLVTSLADSGIVSKLTITAADAPAVGAAAGLGDHLSRQFADQLQVDVVGFGNPYFGDKDFLESVRNNVELRVIHLEGDSTDLLPCAGVLTCDDTLLYIRTGIESGKQFWYERSHGYVSIPLSDLGAVNKAWNDESAVFQVAAIRDCGYACTLAYGACRVNPDVDLCDPDVCESFIRT</sequence>
<protein>
    <recommendedName>
        <fullName evidence="4">Transmembrane protein</fullName>
    </recommendedName>
</protein>
<keyword evidence="3" id="KW-1185">Reference proteome</keyword>
<feature type="chain" id="PRO_5001511385" description="Transmembrane protein" evidence="1">
    <location>
        <begin position="23"/>
        <end position="545"/>
    </location>
</feature>
<evidence type="ECO:0000256" key="1">
    <source>
        <dbReference type="SAM" id="SignalP"/>
    </source>
</evidence>
<accession>A0A023AZN3</accession>
<dbReference type="GeneID" id="22915200"/>
<feature type="signal peptide" evidence="1">
    <location>
        <begin position="1"/>
        <end position="22"/>
    </location>
</feature>
<organism evidence="2 3">
    <name type="scientific">Gregarina niphandrodes</name>
    <name type="common">Septate eugregarine</name>
    <dbReference type="NCBI Taxonomy" id="110365"/>
    <lineage>
        <taxon>Eukaryota</taxon>
        <taxon>Sar</taxon>
        <taxon>Alveolata</taxon>
        <taxon>Apicomplexa</taxon>
        <taxon>Conoidasida</taxon>
        <taxon>Gregarinasina</taxon>
        <taxon>Eugregarinorida</taxon>
        <taxon>Gregarinidae</taxon>
        <taxon>Gregarina</taxon>
    </lineage>
</organism>
<dbReference type="RefSeq" id="XP_011132708.1">
    <property type="nucleotide sequence ID" value="XM_011134406.1"/>
</dbReference>
<dbReference type="AlphaFoldDB" id="A0A023AZN3"/>
<gene>
    <name evidence="2" type="ORF">GNI_148550</name>
</gene>
<dbReference type="EMBL" id="AFNH02001104">
    <property type="protein sequence ID" value="EZG44344.1"/>
    <property type="molecule type" value="Genomic_DNA"/>
</dbReference>
<evidence type="ECO:0000313" key="3">
    <source>
        <dbReference type="Proteomes" id="UP000019763"/>
    </source>
</evidence>
<dbReference type="VEuPathDB" id="CryptoDB:GNI_148550"/>
<evidence type="ECO:0000313" key="2">
    <source>
        <dbReference type="EMBL" id="EZG44344.1"/>
    </source>
</evidence>
<comment type="caution">
    <text evidence="2">The sequence shown here is derived from an EMBL/GenBank/DDBJ whole genome shotgun (WGS) entry which is preliminary data.</text>
</comment>
<keyword evidence="1" id="KW-0732">Signal</keyword>
<proteinExistence type="predicted"/>